<comment type="caution">
    <text evidence="3">The sequence shown here is derived from an EMBL/GenBank/DDBJ whole genome shotgun (WGS) entry which is preliminary data.</text>
</comment>
<evidence type="ECO:0000256" key="1">
    <source>
        <dbReference type="SAM" id="MobiDB-lite"/>
    </source>
</evidence>
<keyword evidence="4" id="KW-1185">Reference proteome</keyword>
<reference evidence="3" key="1">
    <citation type="submission" date="2018-01" db="EMBL/GenBank/DDBJ databases">
        <authorList>
            <person name="Mao J.F."/>
        </authorList>
    </citation>
    <scope>NUCLEOTIDE SEQUENCE</scope>
    <source>
        <strain evidence="3">Huo1</strain>
        <tissue evidence="3">Leaf</tissue>
    </source>
</reference>
<dbReference type="EMBL" id="PNBA02000002">
    <property type="protein sequence ID" value="KAG6433353.1"/>
    <property type="molecule type" value="Genomic_DNA"/>
</dbReference>
<reference evidence="3" key="2">
    <citation type="submission" date="2020-08" db="EMBL/GenBank/DDBJ databases">
        <title>Plant Genome Project.</title>
        <authorList>
            <person name="Zhang R.-G."/>
        </authorList>
    </citation>
    <scope>NUCLEOTIDE SEQUENCE</scope>
    <source>
        <strain evidence="3">Huo1</strain>
        <tissue evidence="3">Leaf</tissue>
    </source>
</reference>
<organism evidence="3">
    <name type="scientific">Salvia splendens</name>
    <name type="common">Scarlet sage</name>
    <dbReference type="NCBI Taxonomy" id="180675"/>
    <lineage>
        <taxon>Eukaryota</taxon>
        <taxon>Viridiplantae</taxon>
        <taxon>Streptophyta</taxon>
        <taxon>Embryophyta</taxon>
        <taxon>Tracheophyta</taxon>
        <taxon>Spermatophyta</taxon>
        <taxon>Magnoliopsida</taxon>
        <taxon>eudicotyledons</taxon>
        <taxon>Gunneridae</taxon>
        <taxon>Pentapetalae</taxon>
        <taxon>asterids</taxon>
        <taxon>lamiids</taxon>
        <taxon>Lamiales</taxon>
        <taxon>Lamiaceae</taxon>
        <taxon>Nepetoideae</taxon>
        <taxon>Mentheae</taxon>
        <taxon>Salviinae</taxon>
        <taxon>Salvia</taxon>
        <taxon>Salvia subgen. Calosphace</taxon>
        <taxon>core Calosphace</taxon>
    </lineage>
</organism>
<dbReference type="InterPro" id="IPR024752">
    <property type="entry name" value="Myb/SANT-like_dom"/>
</dbReference>
<dbReference type="Proteomes" id="UP000298416">
    <property type="component" value="Unassembled WGS sequence"/>
</dbReference>
<feature type="compositionally biased region" description="Low complexity" evidence="1">
    <location>
        <begin position="188"/>
        <end position="200"/>
    </location>
</feature>
<feature type="region of interest" description="Disordered" evidence="1">
    <location>
        <begin position="174"/>
        <end position="200"/>
    </location>
</feature>
<name>A0A8X8YPL4_SALSN</name>
<dbReference type="AlphaFoldDB" id="A0A8X8YPL4"/>
<sequence>MWTLDEFPNYFLVTAMKEIEGKVGLSYTEWDRKTRVKILLLRYRTFKEVTAEHGTHWNRPEKSVTADDDVWMKIFEPIFNELAMLFGMDDFKIVQSPTVIVISDTTVNLVSGEGDEEVNSPAIFPSNKVKRKLFVDECGASDRESTNHPPFAPSKPSQMELLLTAWLTTTNMQKTKQNSKRMGTPQKASPIASSCASSSPAAWWRNPDVLTSLAKAEARASPTTNMK</sequence>
<evidence type="ECO:0000313" key="3">
    <source>
        <dbReference type="EMBL" id="KAG6433353.1"/>
    </source>
</evidence>
<dbReference type="Pfam" id="PF12776">
    <property type="entry name" value="Myb_DNA-bind_3"/>
    <property type="match status" value="1"/>
</dbReference>
<gene>
    <name evidence="3" type="ORF">SASPL_104963</name>
</gene>
<protein>
    <recommendedName>
        <fullName evidence="2">Myb/SANT-like domain-containing protein</fullName>
    </recommendedName>
</protein>
<evidence type="ECO:0000259" key="2">
    <source>
        <dbReference type="Pfam" id="PF12776"/>
    </source>
</evidence>
<accession>A0A8X8YPL4</accession>
<feature type="domain" description="Myb/SANT-like" evidence="2">
    <location>
        <begin position="12"/>
        <end position="73"/>
    </location>
</feature>
<proteinExistence type="predicted"/>
<evidence type="ECO:0000313" key="4">
    <source>
        <dbReference type="Proteomes" id="UP000298416"/>
    </source>
</evidence>